<reference evidence="2 3" key="1">
    <citation type="journal article" date="2022" name="Nat. Genet.">
        <title>Improved pea reference genome and pan-genome highlight genomic features and evolutionary characteristics.</title>
        <authorList>
            <person name="Yang T."/>
            <person name="Liu R."/>
            <person name="Luo Y."/>
            <person name="Hu S."/>
            <person name="Wang D."/>
            <person name="Wang C."/>
            <person name="Pandey M.K."/>
            <person name="Ge S."/>
            <person name="Xu Q."/>
            <person name="Li N."/>
            <person name="Li G."/>
            <person name="Huang Y."/>
            <person name="Saxena R.K."/>
            <person name="Ji Y."/>
            <person name="Li M."/>
            <person name="Yan X."/>
            <person name="He Y."/>
            <person name="Liu Y."/>
            <person name="Wang X."/>
            <person name="Xiang C."/>
            <person name="Varshney R.K."/>
            <person name="Ding H."/>
            <person name="Gao S."/>
            <person name="Zong X."/>
        </authorList>
    </citation>
    <scope>NUCLEOTIDE SEQUENCE [LARGE SCALE GENOMIC DNA]</scope>
    <source>
        <strain evidence="2 3">cv. Zhongwan 6</strain>
    </source>
</reference>
<protein>
    <submittedName>
        <fullName evidence="2">Uncharacterized protein</fullName>
    </submittedName>
</protein>
<evidence type="ECO:0000313" key="2">
    <source>
        <dbReference type="EMBL" id="KAI5438073.1"/>
    </source>
</evidence>
<dbReference type="AlphaFoldDB" id="A0A9D4YEF5"/>
<sequence>MYQELIGRSIWYERIFEINPEGPTGFTFSFLTKVGGRTIQFHRDAINGFLGNPLVLQEGQMRRYQESINMVPNMEKISKKILLDRKQVERNSSGASIRLHIQPGGQPDAGHHFMTPEEFQTHIMWLGYSPLYQGETVGHGDENDEEDAKAEMENEEGTSGDSKTTSDDDEEMRGQ</sequence>
<dbReference type="Gramene" id="Psat02G0398600-T1">
    <property type="protein sequence ID" value="KAI5438073.1"/>
    <property type="gene ID" value="KIW84_023986"/>
</dbReference>
<evidence type="ECO:0000256" key="1">
    <source>
        <dbReference type="SAM" id="MobiDB-lite"/>
    </source>
</evidence>
<proteinExistence type="predicted"/>
<dbReference type="EMBL" id="JAMSHJ010000002">
    <property type="protein sequence ID" value="KAI5438073.1"/>
    <property type="molecule type" value="Genomic_DNA"/>
</dbReference>
<dbReference type="Proteomes" id="UP001058974">
    <property type="component" value="Chromosome 2"/>
</dbReference>
<organism evidence="2 3">
    <name type="scientific">Pisum sativum</name>
    <name type="common">Garden pea</name>
    <name type="synonym">Lathyrus oleraceus</name>
    <dbReference type="NCBI Taxonomy" id="3888"/>
    <lineage>
        <taxon>Eukaryota</taxon>
        <taxon>Viridiplantae</taxon>
        <taxon>Streptophyta</taxon>
        <taxon>Embryophyta</taxon>
        <taxon>Tracheophyta</taxon>
        <taxon>Spermatophyta</taxon>
        <taxon>Magnoliopsida</taxon>
        <taxon>eudicotyledons</taxon>
        <taxon>Gunneridae</taxon>
        <taxon>Pentapetalae</taxon>
        <taxon>rosids</taxon>
        <taxon>fabids</taxon>
        <taxon>Fabales</taxon>
        <taxon>Fabaceae</taxon>
        <taxon>Papilionoideae</taxon>
        <taxon>50 kb inversion clade</taxon>
        <taxon>NPAAA clade</taxon>
        <taxon>Hologalegina</taxon>
        <taxon>IRL clade</taxon>
        <taxon>Fabeae</taxon>
        <taxon>Lathyrus</taxon>
    </lineage>
</organism>
<comment type="caution">
    <text evidence="2">The sequence shown here is derived from an EMBL/GenBank/DDBJ whole genome shotgun (WGS) entry which is preliminary data.</text>
</comment>
<accession>A0A9D4YEF5</accession>
<feature type="compositionally biased region" description="Acidic residues" evidence="1">
    <location>
        <begin position="142"/>
        <end position="158"/>
    </location>
</feature>
<gene>
    <name evidence="2" type="ORF">KIW84_023986</name>
</gene>
<evidence type="ECO:0000313" key="3">
    <source>
        <dbReference type="Proteomes" id="UP001058974"/>
    </source>
</evidence>
<feature type="region of interest" description="Disordered" evidence="1">
    <location>
        <begin position="135"/>
        <end position="175"/>
    </location>
</feature>
<keyword evidence="3" id="KW-1185">Reference proteome</keyword>
<name>A0A9D4YEF5_PEA</name>